<keyword evidence="2" id="KW-1185">Reference proteome</keyword>
<name>A0A4Y7SK54_COPMI</name>
<proteinExistence type="predicted"/>
<dbReference type="AlphaFoldDB" id="A0A4Y7SK54"/>
<dbReference type="Proteomes" id="UP000298030">
    <property type="component" value="Unassembled WGS sequence"/>
</dbReference>
<evidence type="ECO:0000313" key="1">
    <source>
        <dbReference type="EMBL" id="TEB22038.1"/>
    </source>
</evidence>
<gene>
    <name evidence="1" type="ORF">FA13DRAFT_1799255</name>
</gene>
<dbReference type="OrthoDB" id="3268696at2759"/>
<comment type="caution">
    <text evidence="1">The sequence shown here is derived from an EMBL/GenBank/DDBJ whole genome shotgun (WGS) entry which is preliminary data.</text>
</comment>
<evidence type="ECO:0000313" key="2">
    <source>
        <dbReference type="Proteomes" id="UP000298030"/>
    </source>
</evidence>
<reference evidence="1 2" key="1">
    <citation type="journal article" date="2019" name="Nat. Ecol. Evol.">
        <title>Megaphylogeny resolves global patterns of mushroom evolution.</title>
        <authorList>
            <person name="Varga T."/>
            <person name="Krizsan K."/>
            <person name="Foldi C."/>
            <person name="Dima B."/>
            <person name="Sanchez-Garcia M."/>
            <person name="Sanchez-Ramirez S."/>
            <person name="Szollosi G.J."/>
            <person name="Szarkandi J.G."/>
            <person name="Papp V."/>
            <person name="Albert L."/>
            <person name="Andreopoulos W."/>
            <person name="Angelini C."/>
            <person name="Antonin V."/>
            <person name="Barry K.W."/>
            <person name="Bougher N.L."/>
            <person name="Buchanan P."/>
            <person name="Buyck B."/>
            <person name="Bense V."/>
            <person name="Catcheside P."/>
            <person name="Chovatia M."/>
            <person name="Cooper J."/>
            <person name="Damon W."/>
            <person name="Desjardin D."/>
            <person name="Finy P."/>
            <person name="Geml J."/>
            <person name="Haridas S."/>
            <person name="Hughes K."/>
            <person name="Justo A."/>
            <person name="Karasinski D."/>
            <person name="Kautmanova I."/>
            <person name="Kiss B."/>
            <person name="Kocsube S."/>
            <person name="Kotiranta H."/>
            <person name="LaButti K.M."/>
            <person name="Lechner B.E."/>
            <person name="Liimatainen K."/>
            <person name="Lipzen A."/>
            <person name="Lukacs Z."/>
            <person name="Mihaltcheva S."/>
            <person name="Morgado L.N."/>
            <person name="Niskanen T."/>
            <person name="Noordeloos M.E."/>
            <person name="Ohm R.A."/>
            <person name="Ortiz-Santana B."/>
            <person name="Ovrebo C."/>
            <person name="Racz N."/>
            <person name="Riley R."/>
            <person name="Savchenko A."/>
            <person name="Shiryaev A."/>
            <person name="Soop K."/>
            <person name="Spirin V."/>
            <person name="Szebenyi C."/>
            <person name="Tomsovsky M."/>
            <person name="Tulloss R.E."/>
            <person name="Uehling J."/>
            <person name="Grigoriev I.V."/>
            <person name="Vagvolgyi C."/>
            <person name="Papp T."/>
            <person name="Martin F.M."/>
            <person name="Miettinen O."/>
            <person name="Hibbett D.S."/>
            <person name="Nagy L.G."/>
        </authorList>
    </citation>
    <scope>NUCLEOTIDE SEQUENCE [LARGE SCALE GENOMIC DNA]</scope>
    <source>
        <strain evidence="1 2">FP101781</strain>
    </source>
</reference>
<protein>
    <submittedName>
        <fullName evidence="1">Uncharacterized protein</fullName>
    </submittedName>
</protein>
<dbReference type="EMBL" id="QPFP01000098">
    <property type="protein sequence ID" value="TEB22038.1"/>
    <property type="molecule type" value="Genomic_DNA"/>
</dbReference>
<sequence>MAAGDVLRSLDQWFVEKLVLRYEATDMHTKAVTTVVEHRYAIGIRSKPMAEQHYVVVVDAPTLLEVARSTCGGVVDIARTLTNKGIACATAKYFPSTTQPRQRAKPREGQGVIQDRRNFSREAYLNYEMCRDNTFIGVKGGLALKEGGVVARLAREVLPDIRPALKPPSRVAHESGRVLGQNRDGLVAISDSLYPADLDAILGRYLNYKGPGLGEQEAATLWPSSSAWDASYLNTGAWNDEAEQWFTRQVQRWRTHLPLRTPDWGLQLKTSKEWKHTMKGTKGLRATWKRYCTLANDYVSRRVD</sequence>
<organism evidence="1 2">
    <name type="scientific">Coprinellus micaceus</name>
    <name type="common">Glistening ink-cap mushroom</name>
    <name type="synonym">Coprinus micaceus</name>
    <dbReference type="NCBI Taxonomy" id="71717"/>
    <lineage>
        <taxon>Eukaryota</taxon>
        <taxon>Fungi</taxon>
        <taxon>Dikarya</taxon>
        <taxon>Basidiomycota</taxon>
        <taxon>Agaricomycotina</taxon>
        <taxon>Agaricomycetes</taxon>
        <taxon>Agaricomycetidae</taxon>
        <taxon>Agaricales</taxon>
        <taxon>Agaricineae</taxon>
        <taxon>Psathyrellaceae</taxon>
        <taxon>Coprinellus</taxon>
    </lineage>
</organism>
<accession>A0A4Y7SK54</accession>